<comment type="subcellular location">
    <subcellularLocation>
        <location evidence="1">Cell membrane</location>
        <topology evidence="1">Multi-pass membrane protein</topology>
    </subcellularLocation>
</comment>
<accession>A0ABY5TXT9</accession>
<evidence type="ECO:0000256" key="1">
    <source>
        <dbReference type="ARBA" id="ARBA00004651"/>
    </source>
</evidence>
<feature type="transmembrane region" description="Helical" evidence="6">
    <location>
        <begin position="139"/>
        <end position="162"/>
    </location>
</feature>
<dbReference type="RefSeq" id="WP_259435451.1">
    <property type="nucleotide sequence ID" value="NZ_CP103866.1"/>
</dbReference>
<sequence>MKKNISFQMLWLSQSLSNLGDSLYILSIVTVIYKITGSAFISGLFPLLRVIAQAISTILVPLVMDRMKLLHLIWISQVGQTLLFAVMALLDLDGHSTWLTMTLLFLVFWISVIHGCALPARNALTPRLVSADYLMKANSLLTTSDQFVLLVGWSLGGVLVYYLGTTSVMLITTGLMVLSTLCLLFVTDSSNEESLSTKNSGKWKQIIDGWQYIWKDLDLRIISFMELVSNFGGAIWTGSILLVFVKEALNKGEIWWGFINSGYFVGTILGGLIVWSLSRIIEERVKQSILWGCAILSAATFCFAINSNPWLALFLSFAMGLPNQLRSIAQRTFIQAQTREDMLPKVFAAVTTIMFVTFGFSVLIMGAIADFLGVRTVYMITALLFTLTTVLSLFIKTRRLNATKEEHVQSKIMTK</sequence>
<feature type="transmembrane region" description="Helical" evidence="6">
    <location>
        <begin position="69"/>
        <end position="90"/>
    </location>
</feature>
<evidence type="ECO:0000256" key="2">
    <source>
        <dbReference type="ARBA" id="ARBA00022475"/>
    </source>
</evidence>
<dbReference type="CDD" id="cd06173">
    <property type="entry name" value="MFS_MefA_like"/>
    <property type="match status" value="1"/>
</dbReference>
<keyword evidence="5 6" id="KW-0472">Membrane</keyword>
<organism evidence="7 8">
    <name type="scientific">Laceyella sacchari</name>
    <name type="common">Thermoactinomyces thalpophilus</name>
    <dbReference type="NCBI Taxonomy" id="37482"/>
    <lineage>
        <taxon>Bacteria</taxon>
        <taxon>Bacillati</taxon>
        <taxon>Bacillota</taxon>
        <taxon>Bacilli</taxon>
        <taxon>Bacillales</taxon>
        <taxon>Thermoactinomycetaceae</taxon>
        <taxon>Laceyella</taxon>
    </lineage>
</organism>
<keyword evidence="3 6" id="KW-0812">Transmembrane</keyword>
<dbReference type="InterPro" id="IPR011701">
    <property type="entry name" value="MFS"/>
</dbReference>
<evidence type="ECO:0000256" key="3">
    <source>
        <dbReference type="ARBA" id="ARBA00022692"/>
    </source>
</evidence>
<evidence type="ECO:0000256" key="4">
    <source>
        <dbReference type="ARBA" id="ARBA00022989"/>
    </source>
</evidence>
<keyword evidence="4 6" id="KW-1133">Transmembrane helix</keyword>
<feature type="transmembrane region" description="Helical" evidence="6">
    <location>
        <begin position="289"/>
        <end position="306"/>
    </location>
</feature>
<dbReference type="PANTHER" id="PTHR23513:SF19">
    <property type="entry name" value="MAJOR FACILITATOR SUPERFAMILY (MFS) PROFILE DOMAIN-CONTAINING PROTEIN"/>
    <property type="match status" value="1"/>
</dbReference>
<dbReference type="Pfam" id="PF07690">
    <property type="entry name" value="MFS_1"/>
    <property type="match status" value="1"/>
</dbReference>
<keyword evidence="2" id="KW-1003">Cell membrane</keyword>
<gene>
    <name evidence="7" type="ORF">NYR52_08530</name>
</gene>
<keyword evidence="8" id="KW-1185">Reference proteome</keyword>
<dbReference type="SUPFAM" id="SSF103473">
    <property type="entry name" value="MFS general substrate transporter"/>
    <property type="match status" value="1"/>
</dbReference>
<feature type="transmembrane region" description="Helical" evidence="6">
    <location>
        <begin position="312"/>
        <end position="334"/>
    </location>
</feature>
<protein>
    <submittedName>
        <fullName evidence="7">MFS transporter</fullName>
    </submittedName>
</protein>
<dbReference type="Proteomes" id="UP001058650">
    <property type="component" value="Chromosome"/>
</dbReference>
<evidence type="ECO:0000313" key="7">
    <source>
        <dbReference type="EMBL" id="UWE02249.1"/>
    </source>
</evidence>
<dbReference type="PANTHER" id="PTHR23513">
    <property type="entry name" value="INTEGRAL MEMBRANE EFFLUX PROTEIN-RELATED"/>
    <property type="match status" value="1"/>
</dbReference>
<dbReference type="Gene3D" id="1.20.1250.20">
    <property type="entry name" value="MFS general substrate transporter like domains"/>
    <property type="match status" value="1"/>
</dbReference>
<evidence type="ECO:0000313" key="8">
    <source>
        <dbReference type="Proteomes" id="UP001058650"/>
    </source>
</evidence>
<proteinExistence type="predicted"/>
<feature type="transmembrane region" description="Helical" evidence="6">
    <location>
        <begin position="254"/>
        <end position="277"/>
    </location>
</feature>
<dbReference type="InterPro" id="IPR036259">
    <property type="entry name" value="MFS_trans_sf"/>
</dbReference>
<name>A0ABY5TXT9_LACSH</name>
<reference evidence="7" key="1">
    <citation type="submission" date="2022-08" db="EMBL/GenBank/DDBJ databases">
        <title>The complete genome sequence of the thermophilic bacterium Laceyella sacchari FBKL4.010 reveals the basis for tetramethylpyrazine biosynthesis in Moutai-flavor Daqu.</title>
        <authorList>
            <person name="Li D."/>
            <person name="Huang W."/>
            <person name="Wang C."/>
            <person name="Qiu S."/>
        </authorList>
    </citation>
    <scope>NUCLEOTIDE SEQUENCE</scope>
    <source>
        <strain evidence="7">FBKL4.014</strain>
    </source>
</reference>
<feature type="transmembrane region" description="Helical" evidence="6">
    <location>
        <begin position="23"/>
        <end position="48"/>
    </location>
</feature>
<evidence type="ECO:0000256" key="6">
    <source>
        <dbReference type="SAM" id="Phobius"/>
    </source>
</evidence>
<feature type="transmembrane region" description="Helical" evidence="6">
    <location>
        <begin position="375"/>
        <end position="395"/>
    </location>
</feature>
<feature type="transmembrane region" description="Helical" evidence="6">
    <location>
        <begin position="346"/>
        <end position="369"/>
    </location>
</feature>
<dbReference type="EMBL" id="CP103866">
    <property type="protein sequence ID" value="UWE02249.1"/>
    <property type="molecule type" value="Genomic_DNA"/>
</dbReference>
<evidence type="ECO:0000256" key="5">
    <source>
        <dbReference type="ARBA" id="ARBA00023136"/>
    </source>
</evidence>
<feature type="transmembrane region" description="Helical" evidence="6">
    <location>
        <begin position="168"/>
        <end position="186"/>
    </location>
</feature>
<feature type="transmembrane region" description="Helical" evidence="6">
    <location>
        <begin position="96"/>
        <end position="118"/>
    </location>
</feature>
<feature type="transmembrane region" description="Helical" evidence="6">
    <location>
        <begin position="221"/>
        <end position="242"/>
    </location>
</feature>